<organism evidence="2 3">
    <name type="scientific">Paraburkholderia caffeinitolerans</name>
    <dbReference type="NCBI Taxonomy" id="1723730"/>
    <lineage>
        <taxon>Bacteria</taxon>
        <taxon>Pseudomonadati</taxon>
        <taxon>Pseudomonadota</taxon>
        <taxon>Betaproteobacteria</taxon>
        <taxon>Burkholderiales</taxon>
        <taxon>Burkholderiaceae</taxon>
        <taxon>Paraburkholderia</taxon>
    </lineage>
</organism>
<accession>A0A6J5G8E5</accession>
<feature type="signal peptide" evidence="1">
    <location>
        <begin position="1"/>
        <end position="31"/>
    </location>
</feature>
<reference evidence="2 3" key="1">
    <citation type="submission" date="2020-04" db="EMBL/GenBank/DDBJ databases">
        <authorList>
            <person name="De Canck E."/>
        </authorList>
    </citation>
    <scope>NUCLEOTIDE SEQUENCE [LARGE SCALE GENOMIC DNA]</scope>
    <source>
        <strain evidence="2 3">LMG 28688</strain>
    </source>
</reference>
<evidence type="ECO:0000313" key="3">
    <source>
        <dbReference type="Proteomes" id="UP000494119"/>
    </source>
</evidence>
<dbReference type="EMBL" id="CADIKL010000018">
    <property type="protein sequence ID" value="CAB3793908.1"/>
    <property type="molecule type" value="Genomic_DNA"/>
</dbReference>
<dbReference type="AlphaFoldDB" id="A0A6J5G8E5"/>
<dbReference type="RefSeq" id="WP_129564059.1">
    <property type="nucleotide sequence ID" value="NZ_CADIKL010000018.1"/>
</dbReference>
<keyword evidence="1" id="KW-0732">Signal</keyword>
<feature type="chain" id="PRO_5026749380" description="DUF2950 domain-containing protein" evidence="1">
    <location>
        <begin position="32"/>
        <end position="300"/>
    </location>
</feature>
<sequence length="300" mass="32209">MRTQQHGLFRRIRIGVACALLFGLGTTNALARQHFSTPDAAMTAFGQAVLNNDEPAMKNMLGADFRNIIPPVDDAVREQFIKAWGVAHTVQQSHGRALIAVGNDGWTLPVPIVKSAGGWQFDTVAGAREMRLRRIGRNELAAIQILQAIRDAEDEYAETTHDDGKMMVYASKLSSSPGKHDGLYWPTGPGESQSPLGPAFEGAGAQNGGKDGYYGYHYKILTAQGPGAQGGAVNYVLDGKLFAGFAVMAWPARYGDTGVMSFIANYTGQVYQRDLGPNTAAHAAATQSFDPGHGWKKVSP</sequence>
<name>A0A6J5G8E5_9BURK</name>
<dbReference type="Pfam" id="PF11453">
    <property type="entry name" value="DUF2950"/>
    <property type="match status" value="1"/>
</dbReference>
<dbReference type="Proteomes" id="UP000494119">
    <property type="component" value="Unassembled WGS sequence"/>
</dbReference>
<protein>
    <recommendedName>
        <fullName evidence="4">DUF2950 domain-containing protein</fullName>
    </recommendedName>
</protein>
<dbReference type="InterPro" id="IPR021556">
    <property type="entry name" value="DUF2950"/>
</dbReference>
<keyword evidence="3" id="KW-1185">Reference proteome</keyword>
<evidence type="ECO:0000313" key="2">
    <source>
        <dbReference type="EMBL" id="CAB3793908.1"/>
    </source>
</evidence>
<evidence type="ECO:0008006" key="4">
    <source>
        <dbReference type="Google" id="ProtNLM"/>
    </source>
</evidence>
<proteinExistence type="predicted"/>
<evidence type="ECO:0000256" key="1">
    <source>
        <dbReference type="SAM" id="SignalP"/>
    </source>
</evidence>
<gene>
    <name evidence="2" type="ORF">LMG28688_03836</name>
</gene>